<keyword evidence="2" id="KW-1185">Reference proteome</keyword>
<accession>A0A1Y3XVB0</accession>
<dbReference type="OrthoDB" id="3237719at2"/>
<proteinExistence type="predicted"/>
<gene>
    <name evidence="1" type="ORF">B5G02_01635</name>
</gene>
<dbReference type="Proteomes" id="UP000195781">
    <property type="component" value="Unassembled WGS sequence"/>
</dbReference>
<reference evidence="2" key="1">
    <citation type="submission" date="2017-04" db="EMBL/GenBank/DDBJ databases">
        <title>Function of individual gut microbiota members based on whole genome sequencing of pure cultures obtained from chicken caecum.</title>
        <authorList>
            <person name="Medvecky M."/>
            <person name="Cejkova D."/>
            <person name="Polansky O."/>
            <person name="Karasova D."/>
            <person name="Kubasova T."/>
            <person name="Cizek A."/>
            <person name="Rychlik I."/>
        </authorList>
    </citation>
    <scope>NUCLEOTIDE SEQUENCE [LARGE SCALE GENOMIC DNA]</scope>
    <source>
        <strain evidence="2">An5</strain>
    </source>
</reference>
<dbReference type="EMBL" id="NFIE01000003">
    <property type="protein sequence ID" value="OUN89483.1"/>
    <property type="molecule type" value="Genomic_DNA"/>
</dbReference>
<name>A0A1Y3XVB0_9ACTN</name>
<protein>
    <submittedName>
        <fullName evidence="1">Uncharacterized protein</fullName>
    </submittedName>
</protein>
<evidence type="ECO:0000313" key="2">
    <source>
        <dbReference type="Proteomes" id="UP000195781"/>
    </source>
</evidence>
<sequence length="86" mass="9747">MSTIGVHPRIAQRHPEVTPDDVAAAMRGMISYRQRPTGEWLAVGLDGKGRLVELVYQYDEEDDFFFVFHGMTPPSGKTLRELGLER</sequence>
<dbReference type="RefSeq" id="WP_094334929.1">
    <property type="nucleotide sequence ID" value="NZ_NFIE01000003.1"/>
</dbReference>
<evidence type="ECO:0000313" key="1">
    <source>
        <dbReference type="EMBL" id="OUN89483.1"/>
    </source>
</evidence>
<comment type="caution">
    <text evidence="1">The sequence shown here is derived from an EMBL/GenBank/DDBJ whole genome shotgun (WGS) entry which is preliminary data.</text>
</comment>
<organism evidence="1 2">
    <name type="scientific">[Collinsella] massiliensis</name>
    <dbReference type="NCBI Taxonomy" id="1232426"/>
    <lineage>
        <taxon>Bacteria</taxon>
        <taxon>Bacillati</taxon>
        <taxon>Actinomycetota</taxon>
        <taxon>Coriobacteriia</taxon>
        <taxon>Coriobacteriales</taxon>
        <taxon>Coriobacteriaceae</taxon>
        <taxon>Enorma</taxon>
    </lineage>
</organism>
<dbReference type="AlphaFoldDB" id="A0A1Y3XVB0"/>